<dbReference type="EMBL" id="JAPTMU010000001">
    <property type="protein sequence ID" value="KAJ4949706.1"/>
    <property type="molecule type" value="Genomic_DNA"/>
</dbReference>
<accession>A0AAD6BRH8</accession>
<organism evidence="1 2">
    <name type="scientific">Pogonophryne albipinna</name>
    <dbReference type="NCBI Taxonomy" id="1090488"/>
    <lineage>
        <taxon>Eukaryota</taxon>
        <taxon>Metazoa</taxon>
        <taxon>Chordata</taxon>
        <taxon>Craniata</taxon>
        <taxon>Vertebrata</taxon>
        <taxon>Euteleostomi</taxon>
        <taxon>Actinopterygii</taxon>
        <taxon>Neopterygii</taxon>
        <taxon>Teleostei</taxon>
        <taxon>Neoteleostei</taxon>
        <taxon>Acanthomorphata</taxon>
        <taxon>Eupercaria</taxon>
        <taxon>Perciformes</taxon>
        <taxon>Notothenioidei</taxon>
        <taxon>Pogonophryne</taxon>
    </lineage>
</organism>
<keyword evidence="2" id="KW-1185">Reference proteome</keyword>
<name>A0AAD6BRH8_9TELE</name>
<evidence type="ECO:0000313" key="1">
    <source>
        <dbReference type="EMBL" id="KAJ4949706.1"/>
    </source>
</evidence>
<reference evidence="1" key="1">
    <citation type="submission" date="2022-11" db="EMBL/GenBank/DDBJ databases">
        <title>Chromosome-level genome of Pogonophryne albipinna.</title>
        <authorList>
            <person name="Jo E."/>
        </authorList>
    </citation>
    <scope>NUCLEOTIDE SEQUENCE</scope>
    <source>
        <strain evidence="1">SGF0006</strain>
        <tissue evidence="1">Muscle</tissue>
    </source>
</reference>
<proteinExistence type="predicted"/>
<evidence type="ECO:0000313" key="2">
    <source>
        <dbReference type="Proteomes" id="UP001219934"/>
    </source>
</evidence>
<dbReference type="Proteomes" id="UP001219934">
    <property type="component" value="Unassembled WGS sequence"/>
</dbReference>
<protein>
    <submittedName>
        <fullName evidence="1">Uncharacterized protein</fullName>
    </submittedName>
</protein>
<dbReference type="AlphaFoldDB" id="A0AAD6BRH8"/>
<gene>
    <name evidence="1" type="ORF">JOQ06_021215</name>
</gene>
<sequence length="88" mass="9629">MICSEPNSGDILECKLLTSDDDNYVVIPTIPKLCQWLGGVTRTGHCCPTEPESSSLRSAKKCNATLTVSPKEKTKSDEMLPVMIVIFL</sequence>
<comment type="caution">
    <text evidence="1">The sequence shown here is derived from an EMBL/GenBank/DDBJ whole genome shotgun (WGS) entry which is preliminary data.</text>
</comment>